<evidence type="ECO:0000313" key="2">
    <source>
        <dbReference type="EMBL" id="KAJ3560946.1"/>
    </source>
</evidence>
<protein>
    <submittedName>
        <fullName evidence="2">Uncharacterized protein</fullName>
    </submittedName>
</protein>
<keyword evidence="3" id="KW-1185">Reference proteome</keyword>
<dbReference type="EMBL" id="JANIEX010001081">
    <property type="protein sequence ID" value="KAJ3560946.1"/>
    <property type="molecule type" value="Genomic_DNA"/>
</dbReference>
<dbReference type="InterPro" id="IPR041078">
    <property type="entry name" value="Plavaka"/>
</dbReference>
<dbReference type="Proteomes" id="UP001213000">
    <property type="component" value="Unassembled WGS sequence"/>
</dbReference>
<name>A0AAD5VIC4_9AGAR</name>
<feature type="region of interest" description="Disordered" evidence="1">
    <location>
        <begin position="1"/>
        <end position="26"/>
    </location>
</feature>
<reference evidence="2" key="1">
    <citation type="submission" date="2022-07" db="EMBL/GenBank/DDBJ databases">
        <title>Genome Sequence of Leucocoprinus birnbaumii.</title>
        <authorList>
            <person name="Buettner E."/>
        </authorList>
    </citation>
    <scope>NUCLEOTIDE SEQUENCE</scope>
    <source>
        <strain evidence="2">VT141</strain>
    </source>
</reference>
<evidence type="ECO:0000256" key="1">
    <source>
        <dbReference type="SAM" id="MobiDB-lite"/>
    </source>
</evidence>
<evidence type="ECO:0000313" key="3">
    <source>
        <dbReference type="Proteomes" id="UP001213000"/>
    </source>
</evidence>
<organism evidence="2 3">
    <name type="scientific">Leucocoprinus birnbaumii</name>
    <dbReference type="NCBI Taxonomy" id="56174"/>
    <lineage>
        <taxon>Eukaryota</taxon>
        <taxon>Fungi</taxon>
        <taxon>Dikarya</taxon>
        <taxon>Basidiomycota</taxon>
        <taxon>Agaricomycotina</taxon>
        <taxon>Agaricomycetes</taxon>
        <taxon>Agaricomycetidae</taxon>
        <taxon>Agaricales</taxon>
        <taxon>Agaricineae</taxon>
        <taxon>Agaricaceae</taxon>
        <taxon>Leucocoprinus</taxon>
    </lineage>
</organism>
<accession>A0AAD5VIC4</accession>
<sequence length="702" mass="80813">MPPAPPHSPTPVPLCDLSPSPEPSTPPTMFFDIKPNKYDSDALVQDVLLADSFNKEDLVNFSAMHEEKRMDKVKAPEPQNPEMLTEEKGWKTTSVMLNVPVEGSVVDKEEDALVYSVDGVQYRKLTNVIELAFQDKSARTFHYAPFTLHRQHDTHPPEQIITELYNADTFIEEHTKLQQENHQVQVDGVYIKTAIAAIMLWSNLTHLTHFGSTSLWPIYCYFRNQSKYKHAKPSSFAAHHLAYIPSLPKAFQDRYCELFKDISTASVALTHMRHELMHTIWCLLLDEDFQRAYIHGMIVKCADGITQLLFPRFFTYSADYPEKILLATICFLGSCPCPQCKIQKDQIDALRTTIDEQQCQHKRVDDHLHQWIIDRAHEWIYQKGRSIKSATVENILKPLSMVATQNAFSEALSEYGFDYHQMFVPDLLHNGYGAIQELNKRYCAILLFGRNTIWHFNKNVSAMNKLAGCDFEDLLQCSTYFGLQWITPSYSQQAHYGPSFLSMYMARSRQALLTYVNHTTAIASCNNVTRGGTTSLQINHMSAVKKKNKRKGKAVDKGKHKARHKEKDESRITSGTLNLLTYKLHALGDYFKSILRFGTSDGYSTQIGELEHQRIKEFYVRTNNHFHVSKLHSFPLNLLSWQAKNSDDVAVWDFIPKLKDHLLSRLSSSKEHTDEEQSNLVISTNRIYQHKYIHINYTTYNM</sequence>
<feature type="compositionally biased region" description="Basic residues" evidence="1">
    <location>
        <begin position="547"/>
        <end position="564"/>
    </location>
</feature>
<dbReference type="Pfam" id="PF18759">
    <property type="entry name" value="Plavaka"/>
    <property type="match status" value="1"/>
</dbReference>
<feature type="region of interest" description="Disordered" evidence="1">
    <location>
        <begin position="547"/>
        <end position="568"/>
    </location>
</feature>
<dbReference type="AlphaFoldDB" id="A0AAD5VIC4"/>
<feature type="compositionally biased region" description="Pro residues" evidence="1">
    <location>
        <begin position="1"/>
        <end position="12"/>
    </location>
</feature>
<proteinExistence type="predicted"/>
<comment type="caution">
    <text evidence="2">The sequence shown here is derived from an EMBL/GenBank/DDBJ whole genome shotgun (WGS) entry which is preliminary data.</text>
</comment>
<gene>
    <name evidence="2" type="ORF">NP233_g10506</name>
</gene>